<dbReference type="RefSeq" id="WP_055083326.1">
    <property type="nucleotide sequence ID" value="NZ_CXSU01000011.1"/>
</dbReference>
<dbReference type="PANTHER" id="PTHR30399:SF1">
    <property type="entry name" value="UTP PYROPHOSPHATASE"/>
    <property type="match status" value="1"/>
</dbReference>
<gene>
    <name evidence="2" type="ORF">JDO7802_01036</name>
</gene>
<feature type="domain" description="YgjP-like metallopeptidase" evidence="1">
    <location>
        <begin position="25"/>
        <end position="218"/>
    </location>
</feature>
<keyword evidence="3" id="KW-1185">Reference proteome</keyword>
<reference evidence="2 3" key="1">
    <citation type="submission" date="2015-07" db="EMBL/GenBank/DDBJ databases">
        <authorList>
            <person name="Noorani M."/>
        </authorList>
    </citation>
    <scope>NUCLEOTIDE SEQUENCE [LARGE SCALE GENOMIC DNA]</scope>
    <source>
        <strain evidence="2 3">CECT 7802</strain>
    </source>
</reference>
<name>A0A0M6YFB7_9RHOB</name>
<dbReference type="Proteomes" id="UP000049222">
    <property type="component" value="Unassembled WGS sequence"/>
</dbReference>
<sequence length="231" mass="25099">MEDRLPVPGAPGLEVIVKRSARARRMSLKVGRSDGRVSLSMPPRMALSEATAFIAQQAGWIARHVAAAPAPRVVAVGATLPLMGRAVPVVVGGGRSARFTGDTIAVADDARAGPRIKALLQTMARTHLAEAVDRHAEALGRQPTKMTLRDTRSRWGSCSSRGELMFSWRLIMAPSEVLDYVAAHEVAHLAHMDHSSRFWSQVEALMPDFAPRRAWLKREGAALHAVDFTTN</sequence>
<dbReference type="CDD" id="cd07344">
    <property type="entry name" value="M48_yhfN_like"/>
    <property type="match status" value="1"/>
</dbReference>
<dbReference type="EMBL" id="CXSU01000011">
    <property type="protein sequence ID" value="CTQ49028.1"/>
    <property type="molecule type" value="Genomic_DNA"/>
</dbReference>
<dbReference type="PANTHER" id="PTHR30399">
    <property type="entry name" value="UNCHARACTERIZED PROTEIN YGJP"/>
    <property type="match status" value="1"/>
</dbReference>
<dbReference type="OrthoDB" id="9795402at2"/>
<evidence type="ECO:0000313" key="2">
    <source>
        <dbReference type="EMBL" id="CTQ49028.1"/>
    </source>
</evidence>
<dbReference type="InterPro" id="IPR002725">
    <property type="entry name" value="YgjP-like_metallopeptidase"/>
</dbReference>
<dbReference type="STRING" id="420998.JDO7802_01036"/>
<evidence type="ECO:0000313" key="3">
    <source>
        <dbReference type="Proteomes" id="UP000049222"/>
    </source>
</evidence>
<dbReference type="InterPro" id="IPR053136">
    <property type="entry name" value="UTP_pyrophosphatase-like"/>
</dbReference>
<dbReference type="Pfam" id="PF01863">
    <property type="entry name" value="YgjP-like"/>
    <property type="match status" value="1"/>
</dbReference>
<proteinExistence type="predicted"/>
<organism evidence="2 3">
    <name type="scientific">Jannaschia donghaensis</name>
    <dbReference type="NCBI Taxonomy" id="420998"/>
    <lineage>
        <taxon>Bacteria</taxon>
        <taxon>Pseudomonadati</taxon>
        <taxon>Pseudomonadota</taxon>
        <taxon>Alphaproteobacteria</taxon>
        <taxon>Rhodobacterales</taxon>
        <taxon>Roseobacteraceae</taxon>
        <taxon>Jannaschia</taxon>
    </lineage>
</organism>
<dbReference type="Gene3D" id="3.30.2010.10">
    <property type="entry name" value="Metalloproteases ('zincins'), catalytic domain"/>
    <property type="match status" value="1"/>
</dbReference>
<dbReference type="AlphaFoldDB" id="A0A0M6YFB7"/>
<protein>
    <recommendedName>
        <fullName evidence="1">YgjP-like metallopeptidase domain-containing protein</fullName>
    </recommendedName>
</protein>
<evidence type="ECO:0000259" key="1">
    <source>
        <dbReference type="Pfam" id="PF01863"/>
    </source>
</evidence>
<accession>A0A0M6YFB7</accession>